<dbReference type="InterPro" id="IPR003012">
    <property type="entry name" value="Tet_transcr_reg_TetR"/>
</dbReference>
<reference evidence="7 8" key="1">
    <citation type="submission" date="2024-09" db="EMBL/GenBank/DDBJ databases">
        <authorList>
            <person name="Sun Q."/>
            <person name="Mori K."/>
        </authorList>
    </citation>
    <scope>NUCLEOTIDE SEQUENCE [LARGE SCALE GENOMIC DNA]</scope>
    <source>
        <strain evidence="7 8">CCM 3426</strain>
    </source>
</reference>
<keyword evidence="8" id="KW-1185">Reference proteome</keyword>
<dbReference type="Pfam" id="PF00440">
    <property type="entry name" value="TetR_N"/>
    <property type="match status" value="1"/>
</dbReference>
<sequence length="182" mass="20178">MERRTVVRAALRLLNEVGIDGLTTRRLADELGVKQPALYWHFKNKQELLDEMAEEMLAGTLDLLDVPEPGQEWDNWLMARGRVIRRTLLSYRDGALVHAGSRPTPGRVAEIPALIRPLVEAGFTGEQAIRALIAVGRFALGSAVDERGAAVPLDVRPEEDPDGDFEFGLRALVSGMRLILEE</sequence>
<evidence type="ECO:0000313" key="8">
    <source>
        <dbReference type="Proteomes" id="UP001589647"/>
    </source>
</evidence>
<dbReference type="InterPro" id="IPR009057">
    <property type="entry name" value="Homeodomain-like_sf"/>
</dbReference>
<dbReference type="Gene3D" id="1.10.10.60">
    <property type="entry name" value="Homeodomain-like"/>
    <property type="match status" value="1"/>
</dbReference>
<evidence type="ECO:0000259" key="6">
    <source>
        <dbReference type="PROSITE" id="PS50977"/>
    </source>
</evidence>
<evidence type="ECO:0000256" key="3">
    <source>
        <dbReference type="ARBA" id="ARBA00023125"/>
    </source>
</evidence>
<feature type="domain" description="HTH tetR-type" evidence="6">
    <location>
        <begin position="1"/>
        <end position="60"/>
    </location>
</feature>
<dbReference type="SUPFAM" id="SSF48498">
    <property type="entry name" value="Tetracyclin repressor-like, C-terminal domain"/>
    <property type="match status" value="1"/>
</dbReference>
<dbReference type="SUPFAM" id="SSF46689">
    <property type="entry name" value="Homeodomain-like"/>
    <property type="match status" value="1"/>
</dbReference>
<keyword evidence="4" id="KW-0804">Transcription</keyword>
<dbReference type="PANTHER" id="PTHR30055:SF151">
    <property type="entry name" value="TRANSCRIPTIONAL REGULATORY PROTEIN"/>
    <property type="match status" value="1"/>
</dbReference>
<dbReference type="InterPro" id="IPR050109">
    <property type="entry name" value="HTH-type_TetR-like_transc_reg"/>
</dbReference>
<protein>
    <submittedName>
        <fullName evidence="7">TetR family transcriptional regulator</fullName>
    </submittedName>
</protein>
<dbReference type="PRINTS" id="PR00400">
    <property type="entry name" value="TETREPRESSOR"/>
</dbReference>
<dbReference type="PRINTS" id="PR00455">
    <property type="entry name" value="HTHTETR"/>
</dbReference>
<keyword evidence="1" id="KW-0678">Repressor</keyword>
<evidence type="ECO:0000256" key="2">
    <source>
        <dbReference type="ARBA" id="ARBA00023015"/>
    </source>
</evidence>
<dbReference type="InterPro" id="IPR036271">
    <property type="entry name" value="Tet_transcr_reg_TetR-rel_C_sf"/>
</dbReference>
<proteinExistence type="predicted"/>
<dbReference type="EMBL" id="JBHMEI010000095">
    <property type="protein sequence ID" value="MFB9209054.1"/>
    <property type="molecule type" value="Genomic_DNA"/>
</dbReference>
<evidence type="ECO:0000256" key="5">
    <source>
        <dbReference type="PROSITE-ProRule" id="PRU00335"/>
    </source>
</evidence>
<gene>
    <name evidence="7" type="ORF">ACFFV7_48265</name>
</gene>
<keyword evidence="2" id="KW-0805">Transcription regulation</keyword>
<accession>A0ABV5IZ84</accession>
<dbReference type="Proteomes" id="UP001589647">
    <property type="component" value="Unassembled WGS sequence"/>
</dbReference>
<dbReference type="Gene3D" id="1.10.357.10">
    <property type="entry name" value="Tetracycline Repressor, domain 2"/>
    <property type="match status" value="1"/>
</dbReference>
<dbReference type="InterPro" id="IPR001647">
    <property type="entry name" value="HTH_TetR"/>
</dbReference>
<evidence type="ECO:0000313" key="7">
    <source>
        <dbReference type="EMBL" id="MFB9209054.1"/>
    </source>
</evidence>
<organism evidence="7 8">
    <name type="scientific">Nonomuraea spiralis</name>
    <dbReference type="NCBI Taxonomy" id="46182"/>
    <lineage>
        <taxon>Bacteria</taxon>
        <taxon>Bacillati</taxon>
        <taxon>Actinomycetota</taxon>
        <taxon>Actinomycetes</taxon>
        <taxon>Streptosporangiales</taxon>
        <taxon>Streptosporangiaceae</taxon>
        <taxon>Nonomuraea</taxon>
    </lineage>
</organism>
<evidence type="ECO:0000256" key="1">
    <source>
        <dbReference type="ARBA" id="ARBA00022491"/>
    </source>
</evidence>
<dbReference type="RefSeq" id="WP_189651785.1">
    <property type="nucleotide sequence ID" value="NZ_BMRC01000022.1"/>
</dbReference>
<evidence type="ECO:0000256" key="4">
    <source>
        <dbReference type="ARBA" id="ARBA00023163"/>
    </source>
</evidence>
<dbReference type="PROSITE" id="PS50977">
    <property type="entry name" value="HTH_TETR_2"/>
    <property type="match status" value="1"/>
</dbReference>
<dbReference type="InterPro" id="IPR004111">
    <property type="entry name" value="Repressor_TetR_C"/>
</dbReference>
<feature type="DNA-binding region" description="H-T-H motif" evidence="5">
    <location>
        <begin position="23"/>
        <end position="42"/>
    </location>
</feature>
<comment type="caution">
    <text evidence="7">The sequence shown here is derived from an EMBL/GenBank/DDBJ whole genome shotgun (WGS) entry which is preliminary data.</text>
</comment>
<dbReference type="PANTHER" id="PTHR30055">
    <property type="entry name" value="HTH-TYPE TRANSCRIPTIONAL REGULATOR RUTR"/>
    <property type="match status" value="1"/>
</dbReference>
<dbReference type="Pfam" id="PF02909">
    <property type="entry name" value="TetR_C_1"/>
    <property type="match status" value="1"/>
</dbReference>
<keyword evidence="3 5" id="KW-0238">DNA-binding</keyword>
<name>A0ABV5IZ84_9ACTN</name>